<protein>
    <submittedName>
        <fullName evidence="4">Arylsulfatase</fullName>
    </submittedName>
</protein>
<organism evidence="4 5">
    <name type="scientific">Fibrivirga algicola</name>
    <dbReference type="NCBI Taxonomy" id="2950420"/>
    <lineage>
        <taxon>Bacteria</taxon>
        <taxon>Pseudomonadati</taxon>
        <taxon>Bacteroidota</taxon>
        <taxon>Cytophagia</taxon>
        <taxon>Cytophagales</taxon>
        <taxon>Spirosomataceae</taxon>
        <taxon>Fibrivirga</taxon>
    </lineage>
</organism>
<dbReference type="InterPro" id="IPR050738">
    <property type="entry name" value="Sulfatase"/>
</dbReference>
<reference evidence="5" key="1">
    <citation type="submission" date="2019-09" db="EMBL/GenBank/DDBJ databases">
        <authorList>
            <person name="Jung D.-H."/>
        </authorList>
    </citation>
    <scope>NUCLEOTIDE SEQUENCE [LARGE SCALE GENOMIC DNA]</scope>
    <source>
        <strain evidence="5">JA-25</strain>
    </source>
</reference>
<feature type="domain" description="Sulfatase N-terminal" evidence="3">
    <location>
        <begin position="32"/>
        <end position="366"/>
    </location>
</feature>
<dbReference type="EMBL" id="WAEL01000007">
    <property type="protein sequence ID" value="NID12355.1"/>
    <property type="molecule type" value="Genomic_DNA"/>
</dbReference>
<dbReference type="Pfam" id="PF00884">
    <property type="entry name" value="Sulfatase"/>
    <property type="match status" value="1"/>
</dbReference>
<dbReference type="InterPro" id="IPR000917">
    <property type="entry name" value="Sulfatase_N"/>
</dbReference>
<evidence type="ECO:0000313" key="4">
    <source>
        <dbReference type="EMBL" id="NID12355.1"/>
    </source>
</evidence>
<evidence type="ECO:0000256" key="2">
    <source>
        <dbReference type="ARBA" id="ARBA00022801"/>
    </source>
</evidence>
<evidence type="ECO:0000256" key="1">
    <source>
        <dbReference type="ARBA" id="ARBA00008779"/>
    </source>
</evidence>
<proteinExistence type="inferred from homology"/>
<evidence type="ECO:0000259" key="3">
    <source>
        <dbReference type="Pfam" id="PF00884"/>
    </source>
</evidence>
<comment type="similarity">
    <text evidence="1">Belongs to the sulfatase family.</text>
</comment>
<keyword evidence="2" id="KW-0378">Hydrolase</keyword>
<comment type="caution">
    <text evidence="4">The sequence shown here is derived from an EMBL/GenBank/DDBJ whole genome shotgun (WGS) entry which is preliminary data.</text>
</comment>
<dbReference type="PANTHER" id="PTHR42693:SF53">
    <property type="entry name" value="ENDO-4-O-SULFATASE"/>
    <property type="match status" value="1"/>
</dbReference>
<dbReference type="CDD" id="cd16145">
    <property type="entry name" value="ARS_like"/>
    <property type="match status" value="1"/>
</dbReference>
<name>A0ABX0QIT6_9BACT</name>
<reference evidence="5" key="2">
    <citation type="submission" date="2023-07" db="EMBL/GenBank/DDBJ databases">
        <authorList>
            <person name="Jung D.-H."/>
        </authorList>
    </citation>
    <scope>NUCLEOTIDE SEQUENCE [LARGE SCALE GENOMIC DNA]</scope>
    <source>
        <strain evidence="5">JA-25</strain>
    </source>
</reference>
<accession>A0ABX0QIT6</accession>
<dbReference type="InterPro" id="IPR017850">
    <property type="entry name" value="Alkaline_phosphatase_core_sf"/>
</dbReference>
<dbReference type="SUPFAM" id="SSF53649">
    <property type="entry name" value="Alkaline phosphatase-like"/>
    <property type="match status" value="1"/>
</dbReference>
<dbReference type="PANTHER" id="PTHR42693">
    <property type="entry name" value="ARYLSULFATASE FAMILY MEMBER"/>
    <property type="match status" value="1"/>
</dbReference>
<keyword evidence="5" id="KW-1185">Reference proteome</keyword>
<gene>
    <name evidence="4" type="ORF">F7231_19430</name>
</gene>
<dbReference type="Gene3D" id="3.40.720.10">
    <property type="entry name" value="Alkaline Phosphatase, subunit A"/>
    <property type="match status" value="1"/>
</dbReference>
<sequence>MQTRLFLCLVLLAIGLHTLLAFRPAIKPGIPPNIVFILADDMGYGDLGCYGQQRISTPRLDQMAAEGMRFTQFYTGSTVCAPSRATLMSGRHTGRTYIRGNGEVALRPQDLILPEQLKKAGYTTGLFGKWGLGPLGTTGEPPKQGWDTFFGQLHHVAAHFQQPDTLWQAEAVDGRITPVIQPKGAYANEAFTEAAIRFIGKKRSQPFFLYLAFTLPHAGLQVPEQFTKAYQTTDGSSRFGPEKPYPDGQHYGAQPQPKVAYAAMVSSVDAYVGQVLDALAKQGLDENTLVLFASDNGTHVEGGRSRADVAYFQSSGPLRGIKRDLYEGGIRTPFIARWPGRIKPGQTSTFQGAFWDMVPTFCSLAKIRPAAPTDGVSLLPTLLSTGRQQTHTYLYWEFYEAGFSQAVRQVNWKAIRRVGPTGTVTTELYDLSHDPSESTDLAARFPQRVQALQALMKQAHIDSELPQFRAPTL</sequence>
<evidence type="ECO:0000313" key="5">
    <source>
        <dbReference type="Proteomes" id="UP000606008"/>
    </source>
</evidence>
<dbReference type="Gene3D" id="3.30.1120.10">
    <property type="match status" value="1"/>
</dbReference>
<dbReference type="RefSeq" id="WP_166693215.1">
    <property type="nucleotide sequence ID" value="NZ_WAEL01000007.1"/>
</dbReference>
<dbReference type="Proteomes" id="UP000606008">
    <property type="component" value="Unassembled WGS sequence"/>
</dbReference>